<dbReference type="Pfam" id="PF10394">
    <property type="entry name" value="Hat1_N"/>
    <property type="match status" value="1"/>
</dbReference>
<evidence type="ECO:0000256" key="2">
    <source>
        <dbReference type="ARBA" id="ARBA00010543"/>
    </source>
</evidence>
<name>A0AAV9XP68_9PEZI</name>
<dbReference type="SUPFAM" id="SSF55729">
    <property type="entry name" value="Acyl-CoA N-acyltransferases (Nat)"/>
    <property type="match status" value="1"/>
</dbReference>
<evidence type="ECO:0000256" key="10">
    <source>
        <dbReference type="PIRSR" id="PIRSR038084-1"/>
    </source>
</evidence>
<evidence type="ECO:0000256" key="9">
    <source>
        <dbReference type="PIRNR" id="PIRNR038084"/>
    </source>
</evidence>
<evidence type="ECO:0000256" key="1">
    <source>
        <dbReference type="ARBA" id="ARBA00004123"/>
    </source>
</evidence>
<dbReference type="EC" id="2.3.1.48" evidence="3 9"/>
<sequence length="459" mass="53173">MDDWTVPKANDAIHISLVPPSSFPESQKTHSFNPALTYQLFDNETIYGYKNLSVDLQFRQDDMSPSLCVKYDEKLPTAGASSADAEDEEKIDQVEEILQGYLPSDTPSTLDLSPSSFTPPGALVNTYTRDNSTYEIYHSNLSDPQTRTLIHRMQILVLFFIEAGSAIDTQEEDEWLRNRWDVFLLYERLPDSKFSFVGYCTVHKYWYFTKSPNDTAAGTEFSLDALQSQTFARQYRARISQFLILPPFQQKGHARELYAIIIKTYLAIEEVKEITVEDPSTRFEELRDVADFKRLKENNILSGDVPELLLLRQKPAKEWIETQRGIAKMPLRQFQRMIEMLLLAKIFQSEGGDVEHQKHRFELYVKERLYRHNRDVLVQLEKGERAEKLTETYMNVTVDYEFLLSKAGQKTSFGDPARKIIAGKRPAGNISTIVEDEEMEEEEEEELEPPSKKMRVRKD</sequence>
<dbReference type="InterPro" id="IPR013523">
    <property type="entry name" value="Hist_AcTrfase_HAT1_C"/>
</dbReference>
<evidence type="ECO:0000256" key="13">
    <source>
        <dbReference type="SAM" id="MobiDB-lite"/>
    </source>
</evidence>
<comment type="subunit">
    <text evidence="9">Component of the HAT-B complex composed of at least HAT1 and HAT2. The HAT-B complex binds to histone H4 tail.</text>
</comment>
<dbReference type="GO" id="GO:0004402">
    <property type="term" value="F:histone acetyltransferase activity"/>
    <property type="evidence" value="ECO:0007669"/>
    <property type="project" value="UniProtKB-UniRule"/>
</dbReference>
<dbReference type="Gene3D" id="1.10.10.390">
    <property type="match status" value="1"/>
</dbReference>
<accession>A0AAV9XP68</accession>
<dbReference type="AlphaFoldDB" id="A0AAV9XP68"/>
<dbReference type="Pfam" id="PF21184">
    <property type="entry name" value="HAT1_C_fung"/>
    <property type="match status" value="1"/>
</dbReference>
<evidence type="ECO:0000256" key="6">
    <source>
        <dbReference type="ARBA" id="ARBA00023242"/>
    </source>
</evidence>
<dbReference type="InterPro" id="IPR016181">
    <property type="entry name" value="Acyl_CoA_acyltransferase"/>
</dbReference>
<organism evidence="15 16">
    <name type="scientific">Orbilia ellipsospora</name>
    <dbReference type="NCBI Taxonomy" id="2528407"/>
    <lineage>
        <taxon>Eukaryota</taxon>
        <taxon>Fungi</taxon>
        <taxon>Dikarya</taxon>
        <taxon>Ascomycota</taxon>
        <taxon>Pezizomycotina</taxon>
        <taxon>Orbiliomycetes</taxon>
        <taxon>Orbiliales</taxon>
        <taxon>Orbiliaceae</taxon>
        <taxon>Orbilia</taxon>
    </lineage>
</organism>
<evidence type="ECO:0000256" key="8">
    <source>
        <dbReference type="ARBA" id="ARBA00048017"/>
    </source>
</evidence>
<comment type="catalytic activity">
    <reaction evidence="8 9">
        <text>L-lysyl-[protein] + acetyl-CoA = N(6)-acetyl-L-lysyl-[protein] + CoA + H(+)</text>
        <dbReference type="Rhea" id="RHEA:45948"/>
        <dbReference type="Rhea" id="RHEA-COMP:9752"/>
        <dbReference type="Rhea" id="RHEA-COMP:10731"/>
        <dbReference type="ChEBI" id="CHEBI:15378"/>
        <dbReference type="ChEBI" id="CHEBI:29969"/>
        <dbReference type="ChEBI" id="CHEBI:57287"/>
        <dbReference type="ChEBI" id="CHEBI:57288"/>
        <dbReference type="ChEBI" id="CHEBI:61930"/>
        <dbReference type="EC" id="2.3.1.48"/>
    </reaction>
</comment>
<evidence type="ECO:0000256" key="3">
    <source>
        <dbReference type="ARBA" id="ARBA00013184"/>
    </source>
</evidence>
<comment type="similarity">
    <text evidence="2 9">Belongs to the HAT1 family.</text>
</comment>
<dbReference type="GO" id="GO:0005737">
    <property type="term" value="C:cytoplasm"/>
    <property type="evidence" value="ECO:0007669"/>
    <property type="project" value="UniProtKB-SubCell"/>
</dbReference>
<dbReference type="Gene3D" id="3.90.360.10">
    <property type="entry name" value="Histone acetyl transferase 1 (HAT1), N-terminal domain"/>
    <property type="match status" value="1"/>
</dbReference>
<keyword evidence="16" id="KW-1185">Reference proteome</keyword>
<keyword evidence="7 9" id="KW-0012">Acyltransferase</keyword>
<comment type="caution">
    <text evidence="15">The sequence shown here is derived from an EMBL/GenBank/DDBJ whole genome shotgun (WGS) entry which is preliminary data.</text>
</comment>
<dbReference type="GO" id="GO:0042393">
    <property type="term" value="F:histone binding"/>
    <property type="evidence" value="ECO:0007669"/>
    <property type="project" value="InterPro"/>
</dbReference>
<dbReference type="Proteomes" id="UP001365542">
    <property type="component" value="Unassembled WGS sequence"/>
</dbReference>
<dbReference type="GO" id="GO:0005634">
    <property type="term" value="C:nucleus"/>
    <property type="evidence" value="ECO:0007669"/>
    <property type="project" value="UniProtKB-SubCell"/>
</dbReference>
<protein>
    <recommendedName>
        <fullName evidence="4 9">Histone acetyltransferase type B catalytic subunit</fullName>
        <ecNumber evidence="3 9">2.3.1.48</ecNumber>
    </recommendedName>
</protein>
<comment type="subcellular location">
    <subcellularLocation>
        <location evidence="9">Cytoplasm</location>
    </subcellularLocation>
    <subcellularLocation>
        <location evidence="1 9">Nucleus</location>
    </subcellularLocation>
</comment>
<evidence type="ECO:0000313" key="16">
    <source>
        <dbReference type="Proteomes" id="UP001365542"/>
    </source>
</evidence>
<comment type="function">
    <text evidence="9">Catalytic component of the histone acetylase B (HAT-B) complex. Has intrinsic substrate specificity that modifies lysine in recognition sequence GXGKXG. Involved in DNA double-strand break repair.</text>
</comment>
<keyword evidence="6 9" id="KW-0539">Nucleus</keyword>
<dbReference type="InterPro" id="IPR017380">
    <property type="entry name" value="Hist_AcTrfase_B-typ_cat-su"/>
</dbReference>
<dbReference type="InterPro" id="IPR037113">
    <property type="entry name" value="Hat1_N_sf"/>
</dbReference>
<evidence type="ECO:0000256" key="4">
    <source>
        <dbReference type="ARBA" id="ARBA00021268"/>
    </source>
</evidence>
<keyword evidence="5 9" id="KW-0808">Transferase</keyword>
<evidence type="ECO:0000256" key="7">
    <source>
        <dbReference type="ARBA" id="ARBA00023315"/>
    </source>
</evidence>
<feature type="region of interest" description="Disordered" evidence="13">
    <location>
        <begin position="431"/>
        <end position="459"/>
    </location>
</feature>
<evidence type="ECO:0000256" key="11">
    <source>
        <dbReference type="PIRSR" id="PIRSR038084-2"/>
    </source>
</evidence>
<gene>
    <name evidence="15" type="primary">HAT1</name>
    <name evidence="15" type="ORF">TWF694_000600</name>
</gene>
<dbReference type="InterPro" id="IPR019467">
    <property type="entry name" value="Hat1_N"/>
</dbReference>
<evidence type="ECO:0000256" key="5">
    <source>
        <dbReference type="ARBA" id="ARBA00022679"/>
    </source>
</evidence>
<dbReference type="GO" id="GO:0000781">
    <property type="term" value="C:chromosome, telomeric region"/>
    <property type="evidence" value="ECO:0007669"/>
    <property type="project" value="GOC"/>
</dbReference>
<feature type="active site" description="Proton donor/acceptor" evidence="10">
    <location>
        <position position="277"/>
    </location>
</feature>
<reference evidence="15 16" key="1">
    <citation type="submission" date="2019-10" db="EMBL/GenBank/DDBJ databases">
        <authorList>
            <person name="Palmer J.M."/>
        </authorList>
    </citation>
    <scope>NUCLEOTIDE SEQUENCE [LARGE SCALE GENOMIC DNA]</scope>
    <source>
        <strain evidence="15 16">TWF694</strain>
    </source>
</reference>
<evidence type="ECO:0000259" key="14">
    <source>
        <dbReference type="Pfam" id="PF10394"/>
    </source>
</evidence>
<dbReference type="PIRSF" id="PIRSF038084">
    <property type="entry name" value="HAT-B_cat"/>
    <property type="match status" value="1"/>
</dbReference>
<keyword evidence="9" id="KW-0963">Cytoplasm</keyword>
<feature type="site" description="Interaction with histone H4 N-terminus" evidence="12">
    <location>
        <position position="180"/>
    </location>
</feature>
<feature type="compositionally biased region" description="Acidic residues" evidence="13">
    <location>
        <begin position="434"/>
        <end position="448"/>
    </location>
</feature>
<dbReference type="PANTHER" id="PTHR12046">
    <property type="entry name" value="HISTONE ACETYLTRANSFERASE TYPE B CATALYTIC SUBUNIT"/>
    <property type="match status" value="1"/>
</dbReference>
<proteinExistence type="inferred from homology"/>
<evidence type="ECO:0000313" key="15">
    <source>
        <dbReference type="EMBL" id="KAK6543878.1"/>
    </source>
</evidence>
<feature type="binding site" evidence="11">
    <location>
        <begin position="242"/>
        <end position="244"/>
    </location>
    <ligand>
        <name>acetyl-CoA</name>
        <dbReference type="ChEBI" id="CHEBI:57288"/>
    </ligand>
</feature>
<feature type="domain" description="Histone acetyl transferase HAT1 N-terminal" evidence="14">
    <location>
        <begin position="8"/>
        <end position="162"/>
    </location>
</feature>
<dbReference type="EMBL" id="JAVHJO010000001">
    <property type="protein sequence ID" value="KAK6543878.1"/>
    <property type="molecule type" value="Genomic_DNA"/>
</dbReference>
<dbReference type="GO" id="GO:0031509">
    <property type="term" value="P:subtelomeric heterochromatin formation"/>
    <property type="evidence" value="ECO:0007669"/>
    <property type="project" value="InterPro"/>
</dbReference>
<dbReference type="Gene3D" id="3.40.630.30">
    <property type="match status" value="1"/>
</dbReference>
<evidence type="ECO:0000256" key="12">
    <source>
        <dbReference type="PIRSR" id="PIRSR038084-3"/>
    </source>
</evidence>